<dbReference type="PANTHER" id="PTHR43252">
    <property type="entry name" value="TRANSCRIPTIONAL REGULATOR YQJI"/>
    <property type="match status" value="1"/>
</dbReference>
<organism evidence="2 3">
    <name type="scientific">Streptomyces pyxinae</name>
    <dbReference type="NCBI Taxonomy" id="2970734"/>
    <lineage>
        <taxon>Bacteria</taxon>
        <taxon>Bacillati</taxon>
        <taxon>Actinomycetota</taxon>
        <taxon>Actinomycetes</taxon>
        <taxon>Kitasatosporales</taxon>
        <taxon>Streptomycetaceae</taxon>
        <taxon>Streptomyces</taxon>
    </lineage>
</organism>
<protein>
    <submittedName>
        <fullName evidence="2">PadR family transcriptional regulator</fullName>
    </submittedName>
</protein>
<dbReference type="Gene3D" id="1.10.10.10">
    <property type="entry name" value="Winged helix-like DNA-binding domain superfamily/Winged helix DNA-binding domain"/>
    <property type="match status" value="1"/>
</dbReference>
<comment type="caution">
    <text evidence="2">The sequence shown here is derived from an EMBL/GenBank/DDBJ whole genome shotgun (WGS) entry which is preliminary data.</text>
</comment>
<dbReference type="PANTHER" id="PTHR43252:SF6">
    <property type="entry name" value="NEGATIVE TRANSCRIPTION REGULATOR PADR"/>
    <property type="match status" value="1"/>
</dbReference>
<proteinExistence type="predicted"/>
<accession>A0ABT2CFB5</accession>
<dbReference type="SUPFAM" id="SSF46785">
    <property type="entry name" value="Winged helix' DNA-binding domain"/>
    <property type="match status" value="1"/>
</dbReference>
<reference evidence="2" key="1">
    <citation type="submission" date="2022-08" db="EMBL/GenBank/DDBJ databases">
        <authorList>
            <person name="Somphong A."/>
            <person name="Phongsopitanun W."/>
        </authorList>
    </citation>
    <scope>NUCLEOTIDE SEQUENCE</scope>
    <source>
        <strain evidence="2">LP05-1</strain>
    </source>
</reference>
<dbReference type="Pfam" id="PF03551">
    <property type="entry name" value="PadR"/>
    <property type="match status" value="1"/>
</dbReference>
<keyword evidence="3" id="KW-1185">Reference proteome</keyword>
<evidence type="ECO:0000313" key="3">
    <source>
        <dbReference type="Proteomes" id="UP001431313"/>
    </source>
</evidence>
<gene>
    <name evidence="2" type="ORF">NX801_10580</name>
</gene>
<dbReference type="RefSeq" id="WP_258787090.1">
    <property type="nucleotide sequence ID" value="NZ_JANUGQ010000007.1"/>
</dbReference>
<dbReference type="InterPro" id="IPR036390">
    <property type="entry name" value="WH_DNA-bd_sf"/>
</dbReference>
<dbReference type="InterPro" id="IPR036388">
    <property type="entry name" value="WH-like_DNA-bd_sf"/>
</dbReference>
<dbReference type="Proteomes" id="UP001431313">
    <property type="component" value="Unassembled WGS sequence"/>
</dbReference>
<evidence type="ECO:0000313" key="2">
    <source>
        <dbReference type="EMBL" id="MCS0636100.1"/>
    </source>
</evidence>
<feature type="domain" description="Transcription regulator PadR N-terminal" evidence="1">
    <location>
        <begin position="8"/>
        <end position="79"/>
    </location>
</feature>
<dbReference type="EMBL" id="JANUGQ010000007">
    <property type="protein sequence ID" value="MCS0636100.1"/>
    <property type="molecule type" value="Genomic_DNA"/>
</dbReference>
<name>A0ABT2CFB5_9ACTN</name>
<dbReference type="InterPro" id="IPR005149">
    <property type="entry name" value="Tscrpt_reg_PadR_N"/>
</dbReference>
<sequence>MSSTRVLILGALLAGPHHGYEVRKKLQLWGVEHWANVAFGSIYHALTKLSQEGLVEVVEGGKGGKTVYAITDEGQAEFRGQLDGYWRQIMPIVDPFLVAITFMDQLPKAELLAAIRERREILQAGFAMAERALATDHRKGAPRHVDEALRLTSAEFRAQFEWLEDVAGRVERGEVP</sequence>
<evidence type="ECO:0000259" key="1">
    <source>
        <dbReference type="Pfam" id="PF03551"/>
    </source>
</evidence>